<evidence type="ECO:0000256" key="1">
    <source>
        <dbReference type="ARBA" id="ARBA00022729"/>
    </source>
</evidence>
<feature type="domain" description="Autotransporter" evidence="2">
    <location>
        <begin position="317"/>
        <end position="599"/>
    </location>
</feature>
<dbReference type="Gene3D" id="2.40.128.130">
    <property type="entry name" value="Autotransporter beta-domain"/>
    <property type="match status" value="1"/>
</dbReference>
<evidence type="ECO:0000313" key="4">
    <source>
        <dbReference type="Proteomes" id="UP001596104"/>
    </source>
</evidence>
<proteinExistence type="predicted"/>
<keyword evidence="4" id="KW-1185">Reference proteome</keyword>
<dbReference type="PROSITE" id="PS51208">
    <property type="entry name" value="AUTOTRANSPORTER"/>
    <property type="match status" value="1"/>
</dbReference>
<dbReference type="Pfam" id="PF03797">
    <property type="entry name" value="Autotransporter"/>
    <property type="match status" value="1"/>
</dbReference>
<dbReference type="RefSeq" id="WP_377007558.1">
    <property type="nucleotide sequence ID" value="NZ_JBHSLV010000016.1"/>
</dbReference>
<dbReference type="InterPro" id="IPR005546">
    <property type="entry name" value="Autotransporte_beta"/>
</dbReference>
<dbReference type="InterPro" id="IPR011050">
    <property type="entry name" value="Pectin_lyase_fold/virulence"/>
</dbReference>
<name>A0ABW0H7Y8_9HYPH</name>
<comment type="caution">
    <text evidence="3">The sequence shown here is derived from an EMBL/GenBank/DDBJ whole genome shotgun (WGS) entry which is preliminary data.</text>
</comment>
<dbReference type="InterPro" id="IPR013425">
    <property type="entry name" value="Autotrns_rpt"/>
</dbReference>
<dbReference type="NCBIfam" id="TIGR02601">
    <property type="entry name" value="autotrns_rpt"/>
    <property type="match status" value="1"/>
</dbReference>
<dbReference type="EMBL" id="JBHSLV010000016">
    <property type="protein sequence ID" value="MFC5392735.1"/>
    <property type="molecule type" value="Genomic_DNA"/>
</dbReference>
<dbReference type="NCBIfam" id="TIGR01414">
    <property type="entry name" value="autotrans_barl"/>
    <property type="match status" value="1"/>
</dbReference>
<dbReference type="InterPro" id="IPR006315">
    <property type="entry name" value="OM_autotransptr_brl_dom"/>
</dbReference>
<evidence type="ECO:0000259" key="2">
    <source>
        <dbReference type="PROSITE" id="PS51208"/>
    </source>
</evidence>
<gene>
    <name evidence="3" type="ORF">ACFPPC_08820</name>
</gene>
<protein>
    <submittedName>
        <fullName evidence="3">Autotransporter domain-containing protein</fullName>
    </submittedName>
</protein>
<sequence>MANASGANDVLRLSGSSNWTLDGGIGSASQYQNFDSLEKTGTSTWTIAGSGDFAGATSVNEGTLIVNGSLAGSAVTVASGARLGGSGTVGATTLASGSRITPGNSIGTLTINGAYVQNAGAVYEVEVDPTTGTSDRIDVKGTATLANGASVSVINYTGGTFVAGQRYTILTSTGLTGSYSGDLTLSAFLSLRNGSDATNAYLTVVQTATAGNVGGTGNEQAVGNAVDSLPSGNAVQTGVYNQQTVEAARGALGQLAGEIHASARTVLVDESWLLRSAVNDRLRSAFGTVGSAPMASLSYGFTADLSPAVKGPLPKPPSAERFAVWGQGYGSWGRASGDGNAASLSRSTGGLLVGADAAVFESLRLGLVAGFSHSKFDVNGRLSSGESDNYHLGLYGGAQFGALNLRTGLSYTWHDLSTRRSIVSAGLGDTLRADYDAGTAQAFGELGYRIDLGQTALGQVALEPFAGLAYVVLRSDRFTERGTGAAALSGASDDTGLGYTTLGLRAATTTRLSSMDVTLRGGLGWRHAFGDVDPKTTLAFAGSNPFAIAGLPIARDAALVEAGLDLALGRNVSLGASYTAQLASDTQDHAFKANLAVRF</sequence>
<dbReference type="Proteomes" id="UP001596104">
    <property type="component" value="Unassembled WGS sequence"/>
</dbReference>
<reference evidence="4" key="1">
    <citation type="journal article" date="2019" name="Int. J. Syst. Evol. Microbiol.">
        <title>The Global Catalogue of Microorganisms (GCM) 10K type strain sequencing project: providing services to taxonomists for standard genome sequencing and annotation.</title>
        <authorList>
            <consortium name="The Broad Institute Genomics Platform"/>
            <consortium name="The Broad Institute Genome Sequencing Center for Infectious Disease"/>
            <person name="Wu L."/>
            <person name="Ma J."/>
        </authorList>
    </citation>
    <scope>NUCLEOTIDE SEQUENCE [LARGE SCALE GENOMIC DNA]</scope>
    <source>
        <strain evidence="4">CGMCC 1.16326</strain>
    </source>
</reference>
<dbReference type="InterPro" id="IPR036709">
    <property type="entry name" value="Autotransporte_beta_dom_sf"/>
</dbReference>
<dbReference type="SMART" id="SM00869">
    <property type="entry name" value="Autotransporter"/>
    <property type="match status" value="1"/>
</dbReference>
<accession>A0ABW0H7Y8</accession>
<dbReference type="Pfam" id="PF12951">
    <property type="entry name" value="PATR"/>
    <property type="match status" value="1"/>
</dbReference>
<dbReference type="SUPFAM" id="SSF103515">
    <property type="entry name" value="Autotransporter"/>
    <property type="match status" value="1"/>
</dbReference>
<organism evidence="3 4">
    <name type="scientific">Bosea vestrisii</name>
    <dbReference type="NCBI Taxonomy" id="151416"/>
    <lineage>
        <taxon>Bacteria</taxon>
        <taxon>Pseudomonadati</taxon>
        <taxon>Pseudomonadota</taxon>
        <taxon>Alphaproteobacteria</taxon>
        <taxon>Hyphomicrobiales</taxon>
        <taxon>Boseaceae</taxon>
        <taxon>Bosea</taxon>
    </lineage>
</organism>
<dbReference type="SUPFAM" id="SSF51126">
    <property type="entry name" value="Pectin lyase-like"/>
    <property type="match status" value="1"/>
</dbReference>
<keyword evidence="1" id="KW-0732">Signal</keyword>
<evidence type="ECO:0000313" key="3">
    <source>
        <dbReference type="EMBL" id="MFC5392735.1"/>
    </source>
</evidence>